<dbReference type="Bgee" id="ENSMODG00000012242">
    <property type="expression patterns" value="Expressed in placenta and 7 other cell types or tissues"/>
</dbReference>
<dbReference type="GO" id="GO:0000139">
    <property type="term" value="C:Golgi membrane"/>
    <property type="evidence" value="ECO:0007669"/>
    <property type="project" value="UniProtKB-SubCell"/>
</dbReference>
<dbReference type="CDD" id="cd00761">
    <property type="entry name" value="Glyco_tranf_GTA_type"/>
    <property type="match status" value="1"/>
</dbReference>
<dbReference type="RefSeq" id="XP_016286023.1">
    <property type="nucleotide sequence ID" value="XM_016430537.2"/>
</dbReference>
<evidence type="ECO:0000256" key="10">
    <source>
        <dbReference type="ARBA" id="ARBA00023136"/>
    </source>
</evidence>
<dbReference type="GO" id="GO:0043403">
    <property type="term" value="P:skeletal muscle tissue regeneration"/>
    <property type="evidence" value="ECO:0007669"/>
    <property type="project" value="Ensembl"/>
</dbReference>
<dbReference type="AlphaFoldDB" id="K7E359"/>
<evidence type="ECO:0000259" key="12">
    <source>
        <dbReference type="Pfam" id="PF00535"/>
    </source>
</evidence>
<evidence type="ECO:0000256" key="2">
    <source>
        <dbReference type="ARBA" id="ARBA00006739"/>
    </source>
</evidence>
<dbReference type="OMA" id="GDCIHRR"/>
<dbReference type="OrthoDB" id="2139606at2759"/>
<dbReference type="PIRSF" id="PIRSF000474">
    <property type="entry name" value="GM2_GD2_synthase"/>
    <property type="match status" value="1"/>
</dbReference>
<dbReference type="Pfam" id="PF00535">
    <property type="entry name" value="Glycos_transf_2"/>
    <property type="match status" value="1"/>
</dbReference>
<evidence type="ECO:0000256" key="4">
    <source>
        <dbReference type="ARBA" id="ARBA00022676"/>
    </source>
</evidence>
<accession>K7E359</accession>
<dbReference type="ExpressionAtlas" id="K7E359">
    <property type="expression patterns" value="baseline"/>
</dbReference>
<dbReference type="GO" id="GO:0017038">
    <property type="term" value="P:protein import"/>
    <property type="evidence" value="ECO:0007669"/>
    <property type="project" value="Ensembl"/>
</dbReference>
<dbReference type="PANTHER" id="PTHR15046:SF2">
    <property type="entry name" value="BETA-1,4 N-ACETYLGALACTOSAMINYLTRANSFERASE 2"/>
    <property type="match status" value="1"/>
</dbReference>
<dbReference type="Gene3D" id="3.90.550.10">
    <property type="entry name" value="Spore Coat Polysaccharide Biosynthesis Protein SpsA, Chain A"/>
    <property type="match status" value="1"/>
</dbReference>
<evidence type="ECO:0000256" key="7">
    <source>
        <dbReference type="ARBA" id="ARBA00022968"/>
    </source>
</evidence>
<keyword evidence="8" id="KW-1133">Transmembrane helix</keyword>
<dbReference type="PANTHER" id="PTHR15046">
    <property type="entry name" value="GLYCO_TRANS_2-LIKE DOMAIN-CONTAINING PROTEIN"/>
    <property type="match status" value="1"/>
</dbReference>
<keyword evidence="4" id="KW-0328">Glycosyltransferase</keyword>
<keyword evidence="5" id="KW-0808">Transferase</keyword>
<protein>
    <submittedName>
        <fullName evidence="13">Beta-1,4-N-acetyl-galactosaminyltransferase 2 (SID blood group)</fullName>
    </submittedName>
</protein>
<keyword evidence="9" id="KW-0333">Golgi apparatus</keyword>
<dbReference type="Proteomes" id="UP000002280">
    <property type="component" value="Chromosome 2"/>
</dbReference>
<feature type="domain" description="Glycosyltransferase 2-like" evidence="12">
    <location>
        <begin position="266"/>
        <end position="371"/>
    </location>
</feature>
<name>K7E359_MONDO</name>
<gene>
    <name evidence="13" type="primary">B4GALNT2</name>
</gene>
<dbReference type="STRING" id="13616.ENSMODP00000040210"/>
<evidence type="ECO:0000256" key="9">
    <source>
        <dbReference type="ARBA" id="ARBA00023034"/>
    </source>
</evidence>
<dbReference type="CTD" id="124872"/>
<keyword evidence="11" id="KW-1015">Disulfide bond</keyword>
<dbReference type="GO" id="GO:0098528">
    <property type="term" value="P:skeletal muscle fiber differentiation"/>
    <property type="evidence" value="ECO:0007669"/>
    <property type="project" value="Ensembl"/>
</dbReference>
<evidence type="ECO:0000256" key="5">
    <source>
        <dbReference type="ARBA" id="ARBA00022679"/>
    </source>
</evidence>
<dbReference type="GO" id="GO:0022408">
    <property type="term" value="P:negative regulation of cell-cell adhesion"/>
    <property type="evidence" value="ECO:0007669"/>
    <property type="project" value="Ensembl"/>
</dbReference>
<comment type="subcellular location">
    <subcellularLocation>
        <location evidence="1">Golgi apparatus membrane</location>
        <topology evidence="1">Single-pass type II membrane protein</topology>
    </subcellularLocation>
</comment>
<evidence type="ECO:0000256" key="1">
    <source>
        <dbReference type="ARBA" id="ARBA00004323"/>
    </source>
</evidence>
<keyword evidence="10" id="KW-0472">Membrane</keyword>
<dbReference type="GO" id="GO:0008376">
    <property type="term" value="F:acetylgalactosaminyltransferase activity"/>
    <property type="evidence" value="ECO:0000318"/>
    <property type="project" value="GO_Central"/>
</dbReference>
<dbReference type="InterPro" id="IPR011143">
    <property type="entry name" value="GM2_synthase"/>
</dbReference>
<dbReference type="InterPro" id="IPR001173">
    <property type="entry name" value="Glyco_trans_2-like"/>
</dbReference>
<dbReference type="SUPFAM" id="SSF53448">
    <property type="entry name" value="Nucleotide-diphospho-sugar transferases"/>
    <property type="match status" value="1"/>
</dbReference>
<evidence type="ECO:0000313" key="14">
    <source>
        <dbReference type="Proteomes" id="UP000002280"/>
    </source>
</evidence>
<dbReference type="eggNOG" id="ENOG502QTK7">
    <property type="taxonomic scope" value="Eukaryota"/>
</dbReference>
<keyword evidence="7" id="KW-0735">Signal-anchor</keyword>
<dbReference type="GeneID" id="100021386"/>
<evidence type="ECO:0000256" key="6">
    <source>
        <dbReference type="ARBA" id="ARBA00022692"/>
    </source>
</evidence>
<reference evidence="13" key="2">
    <citation type="submission" date="2025-08" db="UniProtKB">
        <authorList>
            <consortium name="Ensembl"/>
        </authorList>
    </citation>
    <scope>IDENTIFICATION</scope>
</reference>
<evidence type="ECO:0000256" key="11">
    <source>
        <dbReference type="ARBA" id="ARBA00023157"/>
    </source>
</evidence>
<dbReference type="GO" id="GO:0006047">
    <property type="term" value="P:UDP-N-acetylglucosamine metabolic process"/>
    <property type="evidence" value="ECO:0000318"/>
    <property type="project" value="GO_Central"/>
</dbReference>
<dbReference type="InterPro" id="IPR029044">
    <property type="entry name" value="Nucleotide-diphossugar_trans"/>
</dbReference>
<dbReference type="InParanoid" id="K7E359"/>
<keyword evidence="14" id="KW-1185">Reference proteome</keyword>
<dbReference type="GeneTree" id="ENSGT00390000006679"/>
<dbReference type="FunCoup" id="K7E359">
    <property type="interactions" value="40"/>
</dbReference>
<organism evidence="13 14">
    <name type="scientific">Monodelphis domestica</name>
    <name type="common">Gray short-tailed opossum</name>
    <dbReference type="NCBI Taxonomy" id="13616"/>
    <lineage>
        <taxon>Eukaryota</taxon>
        <taxon>Metazoa</taxon>
        <taxon>Chordata</taxon>
        <taxon>Craniata</taxon>
        <taxon>Vertebrata</taxon>
        <taxon>Euteleostomi</taxon>
        <taxon>Mammalia</taxon>
        <taxon>Metatheria</taxon>
        <taxon>Didelphimorphia</taxon>
        <taxon>Didelphidae</taxon>
        <taxon>Monodelphis</taxon>
    </lineage>
</organism>
<reference evidence="13 14" key="1">
    <citation type="journal article" date="2007" name="Nature">
        <title>Genome of the marsupial Monodelphis domestica reveals innovation in non-coding sequences.</title>
        <authorList>
            <person name="Mikkelsen T.S."/>
            <person name="Wakefield M.J."/>
            <person name="Aken B."/>
            <person name="Amemiya C.T."/>
            <person name="Chang J.L."/>
            <person name="Duke S."/>
            <person name="Garber M."/>
            <person name="Gentles A.J."/>
            <person name="Goodstadt L."/>
            <person name="Heger A."/>
            <person name="Jurka J."/>
            <person name="Kamal M."/>
            <person name="Mauceli E."/>
            <person name="Searle S.M."/>
            <person name="Sharpe T."/>
            <person name="Baker M.L."/>
            <person name="Batzer M.A."/>
            <person name="Benos P.V."/>
            <person name="Belov K."/>
            <person name="Clamp M."/>
            <person name="Cook A."/>
            <person name="Cuff J."/>
            <person name="Das R."/>
            <person name="Davidow L."/>
            <person name="Deakin J.E."/>
            <person name="Fazzari M.J."/>
            <person name="Glass J.L."/>
            <person name="Grabherr M."/>
            <person name="Greally J.M."/>
            <person name="Gu W."/>
            <person name="Hore T.A."/>
            <person name="Huttley G.A."/>
            <person name="Kleber M."/>
            <person name="Jirtle R.L."/>
            <person name="Koina E."/>
            <person name="Lee J.T."/>
            <person name="Mahony S."/>
            <person name="Marra M.A."/>
            <person name="Miller R.D."/>
            <person name="Nicholls R.D."/>
            <person name="Oda M."/>
            <person name="Papenfuss A.T."/>
            <person name="Parra Z.E."/>
            <person name="Pollock D.D."/>
            <person name="Ray D.A."/>
            <person name="Schein J.E."/>
            <person name="Speed T.P."/>
            <person name="Thompson K."/>
            <person name="VandeBerg J.L."/>
            <person name="Wade C.M."/>
            <person name="Walker J.A."/>
            <person name="Waters P.D."/>
            <person name="Webber C."/>
            <person name="Weidman J.R."/>
            <person name="Xie X."/>
            <person name="Zody M.C."/>
            <person name="Baldwin J."/>
            <person name="Abdouelleil A."/>
            <person name="Abdulkadir J."/>
            <person name="Abebe A."/>
            <person name="Abera B."/>
            <person name="Abreu J."/>
            <person name="Acer S.C."/>
            <person name="Aftuck L."/>
            <person name="Alexander A."/>
            <person name="An P."/>
            <person name="Anderson E."/>
            <person name="Anderson S."/>
            <person name="Arachi H."/>
            <person name="Azer M."/>
            <person name="Bachantsang P."/>
            <person name="Barry A."/>
            <person name="Bayul T."/>
            <person name="Berlin A."/>
            <person name="Bessette D."/>
            <person name="Bloom T."/>
            <person name="Bloom T."/>
            <person name="Boguslavskiy L."/>
            <person name="Bonnet C."/>
            <person name="Boukhgalter B."/>
            <person name="Bourzgui I."/>
            <person name="Brown A."/>
            <person name="Cahill P."/>
            <person name="Channer S."/>
            <person name="Cheshatsang Y."/>
            <person name="Chuda L."/>
            <person name="Citroen M."/>
            <person name="Collymore A."/>
            <person name="Cooke P."/>
            <person name="Costello M."/>
            <person name="D'Aco K."/>
            <person name="Daza R."/>
            <person name="De Haan G."/>
            <person name="DeGray S."/>
            <person name="DeMaso C."/>
            <person name="Dhargay N."/>
            <person name="Dooley K."/>
            <person name="Dooley E."/>
            <person name="Doricent M."/>
            <person name="Dorje P."/>
            <person name="Dorjee K."/>
            <person name="Dupes A."/>
            <person name="Elong R."/>
            <person name="Falk J."/>
            <person name="Farina A."/>
            <person name="Faro S."/>
            <person name="Ferguson D."/>
            <person name="Fisher S."/>
            <person name="Foley C.D."/>
            <person name="Franke A."/>
            <person name="Friedrich D."/>
            <person name="Gadbois L."/>
            <person name="Gearin G."/>
            <person name="Gearin C.R."/>
            <person name="Giannoukos G."/>
            <person name="Goode T."/>
            <person name="Graham J."/>
            <person name="Grandbois E."/>
            <person name="Grewal S."/>
            <person name="Gyaltsen K."/>
            <person name="Hafez N."/>
            <person name="Hagos B."/>
            <person name="Hall J."/>
            <person name="Henson C."/>
            <person name="Hollinger A."/>
            <person name="Honan T."/>
            <person name="Huard M.D."/>
            <person name="Hughes L."/>
            <person name="Hurhula B."/>
            <person name="Husby M.E."/>
            <person name="Kamat A."/>
            <person name="Kanga B."/>
            <person name="Kashin S."/>
            <person name="Khazanovich D."/>
            <person name="Kisner P."/>
            <person name="Lance K."/>
            <person name="Lara M."/>
            <person name="Lee W."/>
            <person name="Lennon N."/>
            <person name="Letendre F."/>
            <person name="LeVine R."/>
            <person name="Lipovsky A."/>
            <person name="Liu X."/>
            <person name="Liu J."/>
            <person name="Liu S."/>
            <person name="Lokyitsang T."/>
            <person name="Lokyitsang Y."/>
            <person name="Lubonja R."/>
            <person name="Lui A."/>
            <person name="MacDonald P."/>
            <person name="Magnisalis V."/>
            <person name="Maru K."/>
            <person name="Matthews C."/>
            <person name="McCusker W."/>
            <person name="McDonough S."/>
            <person name="Mehta T."/>
            <person name="Meldrim J."/>
            <person name="Meneus L."/>
            <person name="Mihai O."/>
            <person name="Mihalev A."/>
            <person name="Mihova T."/>
            <person name="Mittelman R."/>
            <person name="Mlenga V."/>
            <person name="Montmayeur A."/>
            <person name="Mulrain L."/>
            <person name="Navidi A."/>
            <person name="Naylor J."/>
            <person name="Negash T."/>
            <person name="Nguyen T."/>
            <person name="Nguyen N."/>
            <person name="Nicol R."/>
            <person name="Norbu C."/>
            <person name="Norbu N."/>
            <person name="Novod N."/>
            <person name="O'Neill B."/>
            <person name="Osman S."/>
            <person name="Markiewicz E."/>
            <person name="Oyono O.L."/>
            <person name="Patti C."/>
            <person name="Phunkhang P."/>
            <person name="Pierre F."/>
            <person name="Priest M."/>
            <person name="Raghuraman S."/>
            <person name="Rege F."/>
            <person name="Reyes R."/>
            <person name="Rise C."/>
            <person name="Rogov P."/>
            <person name="Ross K."/>
            <person name="Ryan E."/>
            <person name="Settipalli S."/>
            <person name="Shea T."/>
            <person name="Sherpa N."/>
            <person name="Shi L."/>
            <person name="Shih D."/>
            <person name="Sparrow T."/>
            <person name="Spaulding J."/>
            <person name="Stalker J."/>
            <person name="Stange-Thomann N."/>
            <person name="Stavropoulos S."/>
            <person name="Stone C."/>
            <person name="Strader C."/>
            <person name="Tesfaye S."/>
            <person name="Thomson T."/>
            <person name="Thoulutsang Y."/>
            <person name="Thoulutsang D."/>
            <person name="Topham K."/>
            <person name="Topping I."/>
            <person name="Tsamla T."/>
            <person name="Vassiliev H."/>
            <person name="Vo A."/>
            <person name="Wangchuk T."/>
            <person name="Wangdi T."/>
            <person name="Weiand M."/>
            <person name="Wilkinson J."/>
            <person name="Wilson A."/>
            <person name="Yadav S."/>
            <person name="Young G."/>
            <person name="Yu Q."/>
            <person name="Zembek L."/>
            <person name="Zhong D."/>
            <person name="Zimmer A."/>
            <person name="Zwirko Z."/>
            <person name="Jaffe D.B."/>
            <person name="Alvarez P."/>
            <person name="Brockman W."/>
            <person name="Butler J."/>
            <person name="Chin C."/>
            <person name="Gnerre S."/>
            <person name="MacCallum I."/>
            <person name="Graves J.A."/>
            <person name="Ponting C.P."/>
            <person name="Breen M."/>
            <person name="Samollow P.B."/>
            <person name="Lander E.S."/>
            <person name="Lindblad-Toh K."/>
        </authorList>
    </citation>
    <scope>NUCLEOTIDE SEQUENCE [LARGE SCALE GENOMIC DNA]</scope>
</reference>
<comment type="similarity">
    <text evidence="2">Belongs to the glycosyltransferase 2 family.</text>
</comment>
<dbReference type="Ensembl" id="ENSMODT00000043312.2">
    <property type="protein sequence ID" value="ENSMODP00000040210.1"/>
    <property type="gene ID" value="ENSMODG00000012242.3"/>
</dbReference>
<evidence type="ECO:0000256" key="8">
    <source>
        <dbReference type="ARBA" id="ARBA00022989"/>
    </source>
</evidence>
<proteinExistence type="inferred from homology"/>
<sequence length="508" mass="58070">MNCSGSWRSLRQWMHLKWLLLFSLLFAGGLLFKIVRNVKGVQENLPSSDISAPFVLKLFPQKKLRKLFNYDGLWLFPQRQCECEKQPGNYIFQDFYNKSELEAVKERRKAEFKHFQRREGLPQPPPVLAQPNIPFGYPVHGVEVMPLHTIVIPGLQFNGTKVPSYKVTLKALLGTLNTLADTPDYEVMGRGHKKLVILTLSQNRLNFILQHVTYTSTIYHPGVVDIVSIEFGSAVAKFPVNVNQPSIPKLYDPGPEKKLKNLVTIATKTFLRPHKLQILLMSIRQYYPDVTVIVADDSEKPQKINDTYVEHYIMPFGKGWFAGRNLAVSQVTTKYVLWVDDDFLFTKDTKIEELVDVLEKTELDVVGGSVSGNLFQFKLLMEQGEDGDCIHKRSGYFEVLNGFPNCVVTSGIANFFLAHTESLQRVGFDPQLKRVAHTEFFIDGLGNLRVGSCSNVVVNHQSHAKASDPDQASLEKMYSRFRYNSQDQIKFKLTLHYFKNHLQCYTQK</sequence>
<reference evidence="13" key="3">
    <citation type="submission" date="2025-09" db="UniProtKB">
        <authorList>
            <consortium name="Ensembl"/>
        </authorList>
    </citation>
    <scope>IDENTIFICATION</scope>
</reference>
<evidence type="ECO:0000313" key="13">
    <source>
        <dbReference type="Ensembl" id="ENSMODP00000040210.1"/>
    </source>
</evidence>
<dbReference type="GO" id="GO:0019276">
    <property type="term" value="P:UDP-N-acetylgalactosamine metabolic process"/>
    <property type="evidence" value="ECO:0000318"/>
    <property type="project" value="GO_Central"/>
</dbReference>
<evidence type="ECO:0000256" key="3">
    <source>
        <dbReference type="ARBA" id="ARBA00011748"/>
    </source>
</evidence>
<dbReference type="GO" id="GO:1901137">
    <property type="term" value="P:carbohydrate derivative biosynthetic process"/>
    <property type="evidence" value="ECO:0007669"/>
    <property type="project" value="UniProtKB-ARBA"/>
</dbReference>
<keyword evidence="6" id="KW-0812">Transmembrane</keyword>
<comment type="subunit">
    <text evidence="3">Homodimer; disulfide-linked.</text>
</comment>
<dbReference type="KEGG" id="mdo:100021386"/>